<accession>A0AAX4P8F9</accession>
<dbReference type="AlphaFoldDB" id="A0AAX4P8F9"/>
<evidence type="ECO:0000259" key="2">
    <source>
        <dbReference type="PROSITE" id="PS51782"/>
    </source>
</evidence>
<dbReference type="Gene3D" id="3.10.350.10">
    <property type="entry name" value="LysM domain"/>
    <property type="match status" value="1"/>
</dbReference>
<feature type="region of interest" description="Disordered" evidence="1">
    <location>
        <begin position="1"/>
        <end position="37"/>
    </location>
</feature>
<evidence type="ECO:0000256" key="1">
    <source>
        <dbReference type="SAM" id="MobiDB-lite"/>
    </source>
</evidence>
<name>A0AAX4P8F9_9CHLO</name>
<feature type="compositionally biased region" description="Low complexity" evidence="1">
    <location>
        <begin position="281"/>
        <end position="291"/>
    </location>
</feature>
<feature type="compositionally biased region" description="Low complexity" evidence="1">
    <location>
        <begin position="239"/>
        <end position="249"/>
    </location>
</feature>
<dbReference type="Pfam" id="PF01476">
    <property type="entry name" value="LysM"/>
    <property type="match status" value="1"/>
</dbReference>
<dbReference type="SMART" id="SM00257">
    <property type="entry name" value="LysM"/>
    <property type="match status" value="1"/>
</dbReference>
<dbReference type="InterPro" id="IPR018392">
    <property type="entry name" value="LysM"/>
</dbReference>
<dbReference type="InterPro" id="IPR036779">
    <property type="entry name" value="LysM_dom_sf"/>
</dbReference>
<dbReference type="InterPro" id="IPR045030">
    <property type="entry name" value="LYSM1-4"/>
</dbReference>
<protein>
    <submittedName>
        <fullName evidence="3">LysM domain-containing protein</fullName>
    </submittedName>
</protein>
<evidence type="ECO:0000313" key="3">
    <source>
        <dbReference type="EMBL" id="WZN61850.1"/>
    </source>
</evidence>
<dbReference type="PROSITE" id="PS51782">
    <property type="entry name" value="LYSM"/>
    <property type="match status" value="1"/>
</dbReference>
<dbReference type="SUPFAM" id="SSF54106">
    <property type="entry name" value="LysM domain"/>
    <property type="match status" value="1"/>
</dbReference>
<gene>
    <name evidence="3" type="ORF">HKI87_04g33850</name>
</gene>
<keyword evidence="4" id="KW-1185">Reference proteome</keyword>
<reference evidence="3 4" key="1">
    <citation type="submission" date="2024-03" db="EMBL/GenBank/DDBJ databases">
        <title>Complete genome sequence of the green alga Chloropicon roscoffensis RCC1871.</title>
        <authorList>
            <person name="Lemieux C."/>
            <person name="Pombert J.-F."/>
            <person name="Otis C."/>
            <person name="Turmel M."/>
        </authorList>
    </citation>
    <scope>NUCLEOTIDE SEQUENCE [LARGE SCALE GENOMIC DNA]</scope>
    <source>
        <strain evidence="3 4">RCC1871</strain>
    </source>
</reference>
<feature type="domain" description="LysM" evidence="2">
    <location>
        <begin position="48"/>
        <end position="92"/>
    </location>
</feature>
<organism evidence="3 4">
    <name type="scientific">Chloropicon roscoffensis</name>
    <dbReference type="NCBI Taxonomy" id="1461544"/>
    <lineage>
        <taxon>Eukaryota</taxon>
        <taxon>Viridiplantae</taxon>
        <taxon>Chlorophyta</taxon>
        <taxon>Chloropicophyceae</taxon>
        <taxon>Chloropicales</taxon>
        <taxon>Chloropicaceae</taxon>
        <taxon>Chloropicon</taxon>
    </lineage>
</organism>
<dbReference type="PANTHER" id="PTHR20932">
    <property type="entry name" value="LYSM AND PUTATIVE PEPTIDOGLYCAN-BINDING DOMAIN-CONTAINING PROTEIN"/>
    <property type="match status" value="1"/>
</dbReference>
<feature type="compositionally biased region" description="Low complexity" evidence="1">
    <location>
        <begin position="147"/>
        <end position="158"/>
    </location>
</feature>
<dbReference type="CDD" id="cd00118">
    <property type="entry name" value="LysM"/>
    <property type="match status" value="1"/>
</dbReference>
<feature type="compositionally biased region" description="Polar residues" evidence="1">
    <location>
        <begin position="27"/>
        <end position="37"/>
    </location>
</feature>
<dbReference type="EMBL" id="CP151504">
    <property type="protein sequence ID" value="WZN61850.1"/>
    <property type="molecule type" value="Genomic_DNA"/>
</dbReference>
<proteinExistence type="predicted"/>
<dbReference type="Proteomes" id="UP001472866">
    <property type="component" value="Chromosome 04"/>
</dbReference>
<dbReference type="PANTHER" id="PTHR20932:SF36">
    <property type="entry name" value="OS03G0110600 PROTEIN"/>
    <property type="match status" value="1"/>
</dbReference>
<sequence>MEDLLGGDLKAQRRKASGEAASPSPGPATQENNGTSTSSVISETEYFLFHKVSKLDTLAGIAIKYNVEVGALKVANGLYSDMSLFARDHVKIPKKKLPPSMYYKPESKSAGGGNGLLQVGAAGGGLAQERAAMSVAMTQLKSYYGTSAGEASDGASSDPLGAGGRQQQPTPRDPGSSFRPSMGKSGIVETIVKKQAESLEQKRNETNVVMGSKDGASAGNGHGSAMAPIRKRGKDEASAGHGAAAKPAAQGGGRRPRGSPKPKDNGLVIRPPLFESKRPDATSASAASGAPPKAPSQKRETFFDRIKKVANKPALAQAPSRSQSGIKLIDLGEAALENPLRTVKSEGVLLAKSKVRKAD</sequence>
<evidence type="ECO:0000313" key="4">
    <source>
        <dbReference type="Proteomes" id="UP001472866"/>
    </source>
</evidence>
<feature type="region of interest" description="Disordered" evidence="1">
    <location>
        <begin position="147"/>
        <end position="300"/>
    </location>
</feature>
<feature type="compositionally biased region" description="Basic and acidic residues" evidence="1">
    <location>
        <begin position="191"/>
        <end position="205"/>
    </location>
</feature>